<evidence type="ECO:0000259" key="2">
    <source>
        <dbReference type="Pfam" id="PF13472"/>
    </source>
</evidence>
<organism evidence="3 4">
    <name type="scientific">Anoxybacteroides rupiense</name>
    <dbReference type="NCBI Taxonomy" id="311460"/>
    <lineage>
        <taxon>Bacteria</taxon>
        <taxon>Bacillati</taxon>
        <taxon>Bacillota</taxon>
        <taxon>Bacilli</taxon>
        <taxon>Bacillales</taxon>
        <taxon>Anoxybacillaceae</taxon>
        <taxon>Anoxybacteroides</taxon>
    </lineage>
</organism>
<dbReference type="GO" id="GO:0016787">
    <property type="term" value="F:hydrolase activity"/>
    <property type="evidence" value="ECO:0007669"/>
    <property type="project" value="UniProtKB-KW"/>
</dbReference>
<dbReference type="RefSeq" id="WP_080861906.1">
    <property type="nucleotide sequence ID" value="NZ_JAGUQN010000022.1"/>
</dbReference>
<dbReference type="InterPro" id="IPR013830">
    <property type="entry name" value="SGNH_hydro"/>
</dbReference>
<accession>A0ABT5W7N6</accession>
<keyword evidence="4" id="KW-1185">Reference proteome</keyword>
<comment type="caution">
    <text evidence="3">The sequence shown here is derived from an EMBL/GenBank/DDBJ whole genome shotgun (WGS) entry which is preliminary data.</text>
</comment>
<dbReference type="InterPro" id="IPR051532">
    <property type="entry name" value="Ester_Hydrolysis_Enzymes"/>
</dbReference>
<feature type="signal peptide" evidence="1">
    <location>
        <begin position="1"/>
        <end position="19"/>
    </location>
</feature>
<dbReference type="Pfam" id="PF13472">
    <property type="entry name" value="Lipase_GDSL_2"/>
    <property type="match status" value="1"/>
</dbReference>
<evidence type="ECO:0000256" key="1">
    <source>
        <dbReference type="SAM" id="SignalP"/>
    </source>
</evidence>
<dbReference type="SUPFAM" id="SSF52266">
    <property type="entry name" value="SGNH hydrolase"/>
    <property type="match status" value="1"/>
</dbReference>
<sequence length="258" mass="29452">MKKWGLLFLSLLLSGGCSATEAMKMENIPLRQIGLPSRLIIDQDFIPRDWNVVAFGDSLTEGVGDRDHQGGYVFDLKEKLLHNKGVRSVTVTNLGKRGLRLSQLQDVIQSHEQEIREADMVLITIGGNDIMKVVRSHLFDLTYDLFEKNQKSFAAKLDRLMQSLRALNPHATIVLVGVYNPFSSPLQDVPEIDEVIDMWNRGSQAVLSKYDRTIFVDVKDLFDNRDDLLYDDQFHPNELGYEKIAERVYEHLLGSMEQ</sequence>
<keyword evidence="3" id="KW-0378">Hydrolase</keyword>
<proteinExistence type="predicted"/>
<dbReference type="PANTHER" id="PTHR30383:SF27">
    <property type="entry name" value="SPORE GERMINATION LIPASE LIPC"/>
    <property type="match status" value="1"/>
</dbReference>
<protein>
    <submittedName>
        <fullName evidence="3">SGNH/GDSL hydrolase family protein</fullName>
    </submittedName>
</protein>
<dbReference type="EMBL" id="JAQOTG010000007">
    <property type="protein sequence ID" value="MDE8564086.1"/>
    <property type="molecule type" value="Genomic_DNA"/>
</dbReference>
<dbReference type="PROSITE" id="PS51257">
    <property type="entry name" value="PROKAR_LIPOPROTEIN"/>
    <property type="match status" value="1"/>
</dbReference>
<dbReference type="InterPro" id="IPR036514">
    <property type="entry name" value="SGNH_hydro_sf"/>
</dbReference>
<keyword evidence="1" id="KW-0732">Signal</keyword>
<dbReference type="Proteomes" id="UP001213979">
    <property type="component" value="Unassembled WGS sequence"/>
</dbReference>
<dbReference type="Gene3D" id="3.40.50.1110">
    <property type="entry name" value="SGNH hydrolase"/>
    <property type="match status" value="1"/>
</dbReference>
<reference evidence="3 4" key="1">
    <citation type="submission" date="2023-01" db="EMBL/GenBank/DDBJ databases">
        <title>Genome-based reclassification of Anoxybacillus geothermalis as a later heterotypic synonym of Anoxybacillus rupiensis.</title>
        <authorList>
            <person name="Inan Bektas K."/>
            <person name="Canakci S."/>
            <person name="Belduz A.A."/>
            <person name="Guler H.H."/>
        </authorList>
    </citation>
    <scope>NUCLEOTIDE SEQUENCE [LARGE SCALE GENOMIC DNA]</scope>
    <source>
        <strain evidence="3 4">DSM 17127</strain>
    </source>
</reference>
<evidence type="ECO:0000313" key="3">
    <source>
        <dbReference type="EMBL" id="MDE8564086.1"/>
    </source>
</evidence>
<feature type="chain" id="PRO_5045997529" evidence="1">
    <location>
        <begin position="20"/>
        <end position="258"/>
    </location>
</feature>
<feature type="domain" description="SGNH hydrolase-type esterase" evidence="2">
    <location>
        <begin position="54"/>
        <end position="242"/>
    </location>
</feature>
<name>A0ABT5W7N6_9BACL</name>
<dbReference type="CDD" id="cd04506">
    <property type="entry name" value="SGNH_hydrolase_YpmR_like"/>
    <property type="match status" value="1"/>
</dbReference>
<evidence type="ECO:0000313" key="4">
    <source>
        <dbReference type="Proteomes" id="UP001213979"/>
    </source>
</evidence>
<gene>
    <name evidence="3" type="ORF">PNH38_09315</name>
</gene>
<dbReference type="PANTHER" id="PTHR30383">
    <property type="entry name" value="THIOESTERASE 1/PROTEASE 1/LYSOPHOSPHOLIPASE L1"/>
    <property type="match status" value="1"/>
</dbReference>